<dbReference type="EMBL" id="SJJZ01000001">
    <property type="protein sequence ID" value="TCC12135.1"/>
    <property type="molecule type" value="Genomic_DNA"/>
</dbReference>
<dbReference type="AlphaFoldDB" id="A0A4R0HL07"/>
<reference evidence="3 4" key="1">
    <citation type="submission" date="2019-02" db="EMBL/GenBank/DDBJ databases">
        <title>Kribbella capetownensis sp. nov. and Kribbella speibonae sp. nov., isolated from soil.</title>
        <authorList>
            <person name="Curtis S.M."/>
            <person name="Norton I."/>
            <person name="Everest G.J."/>
            <person name="Meyers P.R."/>
        </authorList>
    </citation>
    <scope>NUCLEOTIDE SEQUENCE [LARGE SCALE GENOMIC DNA]</scope>
    <source>
        <strain evidence="3 4">KCTC 29219</strain>
    </source>
</reference>
<dbReference type="InterPro" id="IPR006121">
    <property type="entry name" value="HMA_dom"/>
</dbReference>
<feature type="domain" description="HMA" evidence="2">
    <location>
        <begin position="1"/>
        <end position="65"/>
    </location>
</feature>
<evidence type="ECO:0000313" key="3">
    <source>
        <dbReference type="EMBL" id="TCC12135.1"/>
    </source>
</evidence>
<gene>
    <name evidence="3" type="ORF">E0H45_13195</name>
</gene>
<dbReference type="CDD" id="cd00371">
    <property type="entry name" value="HMA"/>
    <property type="match status" value="1"/>
</dbReference>
<evidence type="ECO:0000259" key="2">
    <source>
        <dbReference type="PROSITE" id="PS50846"/>
    </source>
</evidence>
<dbReference type="Gene3D" id="3.30.70.100">
    <property type="match status" value="1"/>
</dbReference>
<keyword evidence="4" id="KW-1185">Reference proteome</keyword>
<protein>
    <submittedName>
        <fullName evidence="3">Heavy-metal-associated domain-containing protein</fullName>
    </submittedName>
</protein>
<dbReference type="Pfam" id="PF00403">
    <property type="entry name" value="HMA"/>
    <property type="match status" value="1"/>
</dbReference>
<dbReference type="PROSITE" id="PS01047">
    <property type="entry name" value="HMA_1"/>
    <property type="match status" value="1"/>
</dbReference>
<name>A0A4R0HL07_9ACTN</name>
<accession>A0A4R0HL07</accession>
<dbReference type="InterPro" id="IPR017969">
    <property type="entry name" value="Heavy-metal-associated_CS"/>
</dbReference>
<proteinExistence type="predicted"/>
<keyword evidence="1" id="KW-0479">Metal-binding</keyword>
<evidence type="ECO:0000313" key="4">
    <source>
        <dbReference type="Proteomes" id="UP000292346"/>
    </source>
</evidence>
<evidence type="ECO:0000256" key="1">
    <source>
        <dbReference type="ARBA" id="ARBA00022723"/>
    </source>
</evidence>
<dbReference type="Proteomes" id="UP000292346">
    <property type="component" value="Unassembled WGS sequence"/>
</dbReference>
<dbReference type="InterPro" id="IPR036163">
    <property type="entry name" value="HMA_dom_sf"/>
</dbReference>
<dbReference type="OrthoDB" id="9813965at2"/>
<dbReference type="RefSeq" id="WP_131337407.1">
    <property type="nucleotide sequence ID" value="NZ_SJJZ01000001.1"/>
</dbReference>
<sequence>MTTFRVLGMTCSHCVGFVTEELETLPGVESVRVDLPTGMVALVTDRWIDPAAIRTAVEAAGYEVEA</sequence>
<dbReference type="GO" id="GO:0046872">
    <property type="term" value="F:metal ion binding"/>
    <property type="evidence" value="ECO:0007669"/>
    <property type="project" value="UniProtKB-KW"/>
</dbReference>
<organism evidence="3 4">
    <name type="scientific">Kribbella soli</name>
    <dbReference type="NCBI Taxonomy" id="1124743"/>
    <lineage>
        <taxon>Bacteria</taxon>
        <taxon>Bacillati</taxon>
        <taxon>Actinomycetota</taxon>
        <taxon>Actinomycetes</taxon>
        <taxon>Propionibacteriales</taxon>
        <taxon>Kribbellaceae</taxon>
        <taxon>Kribbella</taxon>
    </lineage>
</organism>
<dbReference type="PROSITE" id="PS50846">
    <property type="entry name" value="HMA_2"/>
    <property type="match status" value="1"/>
</dbReference>
<comment type="caution">
    <text evidence="3">The sequence shown here is derived from an EMBL/GenBank/DDBJ whole genome shotgun (WGS) entry which is preliminary data.</text>
</comment>
<dbReference type="SUPFAM" id="SSF55008">
    <property type="entry name" value="HMA, heavy metal-associated domain"/>
    <property type="match status" value="1"/>
</dbReference>